<proteinExistence type="predicted"/>
<name>A0A1W2CPX1_9BACT</name>
<gene>
    <name evidence="1" type="ORF">SAMN02746065_11315</name>
</gene>
<organism evidence="1 2">
    <name type="scientific">Desulfocicer vacuolatum DSM 3385</name>
    <dbReference type="NCBI Taxonomy" id="1121400"/>
    <lineage>
        <taxon>Bacteria</taxon>
        <taxon>Pseudomonadati</taxon>
        <taxon>Thermodesulfobacteriota</taxon>
        <taxon>Desulfobacteria</taxon>
        <taxon>Desulfobacterales</taxon>
        <taxon>Desulfobacteraceae</taxon>
        <taxon>Desulfocicer</taxon>
    </lineage>
</organism>
<keyword evidence="2" id="KW-1185">Reference proteome</keyword>
<dbReference type="InterPro" id="IPR010982">
    <property type="entry name" value="Lambda_DNA-bd_dom_sf"/>
</dbReference>
<dbReference type="EMBL" id="FWXY01000013">
    <property type="protein sequence ID" value="SMC87263.1"/>
    <property type="molecule type" value="Genomic_DNA"/>
</dbReference>
<dbReference type="Proteomes" id="UP000192418">
    <property type="component" value="Unassembled WGS sequence"/>
</dbReference>
<dbReference type="SUPFAM" id="SSF47413">
    <property type="entry name" value="lambda repressor-like DNA-binding domains"/>
    <property type="match status" value="1"/>
</dbReference>
<dbReference type="STRING" id="1121400.SAMN02746065_11315"/>
<sequence>MSVLADRAGISLETLSKIQKGHPGVGMGKYAAVIFGLGLGVEWMKLASIENDTMGRMLDDENMPKRVRDKKRST</sequence>
<reference evidence="1 2" key="1">
    <citation type="submission" date="2017-04" db="EMBL/GenBank/DDBJ databases">
        <authorList>
            <person name="Afonso C.L."/>
            <person name="Miller P.J."/>
            <person name="Scott M.A."/>
            <person name="Spackman E."/>
            <person name="Goraichik I."/>
            <person name="Dimitrov K.M."/>
            <person name="Suarez D.L."/>
            <person name="Swayne D.E."/>
        </authorList>
    </citation>
    <scope>NUCLEOTIDE SEQUENCE [LARGE SCALE GENOMIC DNA]</scope>
    <source>
        <strain evidence="1 2">DSM 3385</strain>
    </source>
</reference>
<evidence type="ECO:0008006" key="3">
    <source>
        <dbReference type="Google" id="ProtNLM"/>
    </source>
</evidence>
<evidence type="ECO:0000313" key="1">
    <source>
        <dbReference type="EMBL" id="SMC87263.1"/>
    </source>
</evidence>
<dbReference type="RefSeq" id="WP_232367144.1">
    <property type="nucleotide sequence ID" value="NZ_FWXY01000013.1"/>
</dbReference>
<dbReference type="AlphaFoldDB" id="A0A1W2CPX1"/>
<protein>
    <recommendedName>
        <fullName evidence="3">Helix-turn-helix</fullName>
    </recommendedName>
</protein>
<accession>A0A1W2CPX1</accession>
<evidence type="ECO:0000313" key="2">
    <source>
        <dbReference type="Proteomes" id="UP000192418"/>
    </source>
</evidence>
<dbReference type="GO" id="GO:0003677">
    <property type="term" value="F:DNA binding"/>
    <property type="evidence" value="ECO:0007669"/>
    <property type="project" value="InterPro"/>
</dbReference>